<protein>
    <submittedName>
        <fullName evidence="1">Uncharacterized protein</fullName>
    </submittedName>
</protein>
<sequence>MLFGCARTIPSRQSDSLLRYREFQPVHGTDCLREQGILRGAMPSSVSIFFSSFLLTAAPKRRVRFGNKRKNPKQGHSAVWWLCVTLSLYATQSDALVECRARKIADSGAGLRSRGSKAGRLCRPQSVKVKGAECQQVQAPPVQYQPVKKAALRRNDEQSHVK</sequence>
<accession>A0A379URJ0</accession>
<dbReference type="Proteomes" id="UP000255534">
    <property type="component" value="Unassembled WGS sequence"/>
</dbReference>
<evidence type="ECO:0000313" key="1">
    <source>
        <dbReference type="EMBL" id="SUG70889.1"/>
    </source>
</evidence>
<proteinExistence type="predicted"/>
<name>A0A379URJ0_SALET</name>
<gene>
    <name evidence="1" type="ORF">NCTC5798_02024</name>
</gene>
<evidence type="ECO:0000313" key="2">
    <source>
        <dbReference type="Proteomes" id="UP000255534"/>
    </source>
</evidence>
<organism evidence="1 2">
    <name type="scientific">Salmonella enterica I</name>
    <dbReference type="NCBI Taxonomy" id="59201"/>
    <lineage>
        <taxon>Bacteria</taxon>
        <taxon>Pseudomonadati</taxon>
        <taxon>Pseudomonadota</taxon>
        <taxon>Gammaproteobacteria</taxon>
        <taxon>Enterobacterales</taxon>
        <taxon>Enterobacteriaceae</taxon>
        <taxon>Salmonella</taxon>
    </lineage>
</organism>
<dbReference type="AlphaFoldDB" id="A0A379URJ0"/>
<reference evidence="1 2" key="1">
    <citation type="submission" date="2018-06" db="EMBL/GenBank/DDBJ databases">
        <authorList>
            <consortium name="Pathogen Informatics"/>
            <person name="Doyle S."/>
        </authorList>
    </citation>
    <scope>NUCLEOTIDE SEQUENCE [LARGE SCALE GENOMIC DNA]</scope>
    <source>
        <strain evidence="1 2">NCTC5798</strain>
    </source>
</reference>
<dbReference type="EMBL" id="UGXK01000001">
    <property type="protein sequence ID" value="SUG70889.1"/>
    <property type="molecule type" value="Genomic_DNA"/>
</dbReference>